<dbReference type="EMBL" id="JBHSDS010000004">
    <property type="protein sequence ID" value="MFC4357770.1"/>
    <property type="molecule type" value="Genomic_DNA"/>
</dbReference>
<accession>A0ABD5PA53</accession>
<name>A0ABD5PA53_9EURY</name>
<evidence type="ECO:0000313" key="2">
    <source>
        <dbReference type="Proteomes" id="UP001595921"/>
    </source>
</evidence>
<organism evidence="1 2">
    <name type="scientific">Halobium salinum</name>
    <dbReference type="NCBI Taxonomy" id="1364940"/>
    <lineage>
        <taxon>Archaea</taxon>
        <taxon>Methanobacteriati</taxon>
        <taxon>Methanobacteriota</taxon>
        <taxon>Stenosarchaea group</taxon>
        <taxon>Halobacteria</taxon>
        <taxon>Halobacteriales</taxon>
        <taxon>Haloferacaceae</taxon>
        <taxon>Halobium</taxon>
    </lineage>
</organism>
<evidence type="ECO:0000313" key="1">
    <source>
        <dbReference type="EMBL" id="MFC4357770.1"/>
    </source>
</evidence>
<dbReference type="AlphaFoldDB" id="A0ABD5PA53"/>
<reference evidence="1 2" key="1">
    <citation type="journal article" date="2019" name="Int. J. Syst. Evol. Microbiol.">
        <title>The Global Catalogue of Microorganisms (GCM) 10K type strain sequencing project: providing services to taxonomists for standard genome sequencing and annotation.</title>
        <authorList>
            <consortium name="The Broad Institute Genomics Platform"/>
            <consortium name="The Broad Institute Genome Sequencing Center for Infectious Disease"/>
            <person name="Wu L."/>
            <person name="Ma J."/>
        </authorList>
    </citation>
    <scope>NUCLEOTIDE SEQUENCE [LARGE SCALE GENOMIC DNA]</scope>
    <source>
        <strain evidence="1 2">CGMCC 1.12553</strain>
    </source>
</reference>
<dbReference type="Proteomes" id="UP001595921">
    <property type="component" value="Unassembled WGS sequence"/>
</dbReference>
<keyword evidence="2" id="KW-1185">Reference proteome</keyword>
<proteinExistence type="predicted"/>
<sequence length="105" mass="11903">MPDTDANDANGMGPDARQEAFFAEHYARFRNYTDESLWVAVRDLSLQEREHAANLPGAHPEYAAQNGWPEEAGKWHDTRMRLVLVATMLGAREGCLQYMPFFGES</sequence>
<comment type="caution">
    <text evidence="1">The sequence shown here is derived from an EMBL/GenBank/DDBJ whole genome shotgun (WGS) entry which is preliminary data.</text>
</comment>
<dbReference type="RefSeq" id="WP_267625381.1">
    <property type="nucleotide sequence ID" value="NZ_JAODIW010000013.1"/>
</dbReference>
<gene>
    <name evidence="1" type="ORF">ACFO0N_07390</name>
</gene>
<protein>
    <submittedName>
        <fullName evidence="1">Uncharacterized protein</fullName>
    </submittedName>
</protein>